<feature type="domain" description="Zinc-ribbon" evidence="2">
    <location>
        <begin position="4"/>
        <end position="26"/>
    </location>
</feature>
<keyword evidence="4" id="KW-1185">Reference proteome</keyword>
<feature type="transmembrane region" description="Helical" evidence="1">
    <location>
        <begin position="58"/>
        <end position="81"/>
    </location>
</feature>
<feature type="transmembrane region" description="Helical" evidence="1">
    <location>
        <begin position="93"/>
        <end position="118"/>
    </location>
</feature>
<name>A0A1M6VS25_9FIRM</name>
<dbReference type="InterPro" id="IPR026870">
    <property type="entry name" value="Zinc_ribbon_dom"/>
</dbReference>
<dbReference type="AlphaFoldDB" id="A0A1M6VS25"/>
<keyword evidence="1" id="KW-0812">Transmembrane</keyword>
<dbReference type="Pfam" id="PF13240">
    <property type="entry name" value="Zn_Ribbon_1"/>
    <property type="match status" value="1"/>
</dbReference>
<sequence>MSKFCNHCGASVGEEDRFCTVCGKPITAEGGAEQPKAPHAESQKKEELDREPITVGGYLIMFLVMCIPVVNLVVLLLWAFGKNGNVNRRNFSRAALVYIAIGIVLSISAVLFFVGIFANAVQYQQYHTYEHYGNPYRNDWEYYDEYVYTPDSTNDFMYSITEGDAPVEDLELYDITISNV</sequence>
<dbReference type="RefSeq" id="WP_072852193.1">
    <property type="nucleotide sequence ID" value="NZ_FRAH01000049.1"/>
</dbReference>
<organism evidence="3 4">
    <name type="scientific">Anaerotignum lactatifermentans DSM 14214</name>
    <dbReference type="NCBI Taxonomy" id="1121323"/>
    <lineage>
        <taxon>Bacteria</taxon>
        <taxon>Bacillati</taxon>
        <taxon>Bacillota</taxon>
        <taxon>Clostridia</taxon>
        <taxon>Lachnospirales</taxon>
        <taxon>Anaerotignaceae</taxon>
        <taxon>Anaerotignum</taxon>
    </lineage>
</organism>
<keyword evidence="1" id="KW-0472">Membrane</keyword>
<dbReference type="OrthoDB" id="2943819at2"/>
<evidence type="ECO:0000259" key="2">
    <source>
        <dbReference type="Pfam" id="PF13240"/>
    </source>
</evidence>
<proteinExistence type="predicted"/>
<evidence type="ECO:0000256" key="1">
    <source>
        <dbReference type="SAM" id="Phobius"/>
    </source>
</evidence>
<evidence type="ECO:0000313" key="3">
    <source>
        <dbReference type="EMBL" id="SHK84300.1"/>
    </source>
</evidence>
<keyword evidence="1" id="KW-1133">Transmembrane helix</keyword>
<dbReference type="EMBL" id="FRAH01000049">
    <property type="protein sequence ID" value="SHK84300.1"/>
    <property type="molecule type" value="Genomic_DNA"/>
</dbReference>
<evidence type="ECO:0000313" key="4">
    <source>
        <dbReference type="Proteomes" id="UP000183975"/>
    </source>
</evidence>
<reference evidence="3 4" key="1">
    <citation type="submission" date="2016-11" db="EMBL/GenBank/DDBJ databases">
        <authorList>
            <person name="Jaros S."/>
            <person name="Januszkiewicz K."/>
            <person name="Wedrychowicz H."/>
        </authorList>
    </citation>
    <scope>NUCLEOTIDE SEQUENCE [LARGE SCALE GENOMIC DNA]</scope>
    <source>
        <strain evidence="3 4">DSM 14214</strain>
    </source>
</reference>
<accession>A0A1M6VS25</accession>
<dbReference type="GeneID" id="78175802"/>
<dbReference type="Proteomes" id="UP000183975">
    <property type="component" value="Unassembled WGS sequence"/>
</dbReference>
<gene>
    <name evidence="3" type="ORF">SAMN02745138_02438</name>
</gene>
<protein>
    <submittedName>
        <fullName evidence="3">Zinc-ribbon domain-containing protein</fullName>
    </submittedName>
</protein>